<dbReference type="OrthoDB" id="8952at10239"/>
<evidence type="ECO:0008006" key="3">
    <source>
        <dbReference type="Google" id="ProtNLM"/>
    </source>
</evidence>
<keyword evidence="2" id="KW-1185">Reference proteome</keyword>
<evidence type="ECO:0000313" key="1">
    <source>
        <dbReference type="EMBL" id="AND75129.1"/>
    </source>
</evidence>
<sequence>MGYFSAFPLVNYNNIYQVNLTRRVGIIESFKSNAAFYYEYSINDADTPESIADKLYDDPELAWVVLQFNNIINVFEEWPKPQYELDSYVNEKYENPYAVHHYVDLDGNEVDFAVTPSWNRMPVTNYEYETLVNDSKRKIKLVLPELVNTIVNRHKELIQEGV</sequence>
<evidence type="ECO:0000313" key="2">
    <source>
        <dbReference type="Proteomes" id="UP000225821"/>
    </source>
</evidence>
<proteinExistence type="predicted"/>
<dbReference type="Pfam" id="PF11246">
    <property type="entry name" value="Phage_gp53"/>
    <property type="match status" value="1"/>
</dbReference>
<name>A0A1S5R3Z5_9CAUD</name>
<organism evidence="1 2">
    <name type="scientific">Pseudomonas phage pf16</name>
    <dbReference type="NCBI Taxonomy" id="1815630"/>
    <lineage>
        <taxon>Viruses</taxon>
        <taxon>Duplodnaviria</taxon>
        <taxon>Heunggongvirae</taxon>
        <taxon>Uroviricota</taxon>
        <taxon>Caudoviricetes</taxon>
        <taxon>Chakrabartyvirus</taxon>
        <taxon>Chakrabartyvirus pf16</taxon>
    </lineage>
</organism>
<protein>
    <recommendedName>
        <fullName evidence="3">Baseplate wedge subunit</fullName>
    </recommendedName>
</protein>
<accession>A0A1S5R3Z5</accession>
<reference evidence="1 2" key="1">
    <citation type="submission" date="2016-03" db="EMBL/GenBank/DDBJ databases">
        <title>Characterisation of pf16 and phiPMW: Two novel phages infecting Pseudomonas putida PpG1.</title>
        <authorList>
            <person name="Magill D.J."/>
            <person name="Krylov V.N."/>
            <person name="Shaburova O.V."/>
            <person name="Allen C.C.R."/>
            <person name="McGrath J.W."/>
            <person name="Quinn J.P."/>
            <person name="Kulakov L.A."/>
        </authorList>
    </citation>
    <scope>NUCLEOTIDE SEQUENCE [LARGE SCALE GENOMIC DNA]</scope>
</reference>
<gene>
    <name evidence="1" type="ORF">pf16_206</name>
</gene>
<dbReference type="InterPro" id="IPR022607">
    <property type="entry name" value="Phage_T4_Gp53_baseplate_wedge"/>
</dbReference>
<dbReference type="EMBL" id="KU873925">
    <property type="protein sequence ID" value="AND75129.1"/>
    <property type="molecule type" value="Genomic_DNA"/>
</dbReference>
<dbReference type="Proteomes" id="UP000225821">
    <property type="component" value="Segment"/>
</dbReference>